<keyword evidence="4 7" id="KW-0999">Mitochondrion inner membrane</keyword>
<dbReference type="Gene3D" id="4.10.49.10">
    <property type="entry name" value="Cytochrome c oxidase subunit VIIc"/>
    <property type="match status" value="1"/>
</dbReference>
<dbReference type="GO" id="GO:0006123">
    <property type="term" value="P:mitochondrial electron transport, cytochrome c to oxygen"/>
    <property type="evidence" value="ECO:0007669"/>
    <property type="project" value="UniProtKB-UniRule"/>
</dbReference>
<dbReference type="GO" id="GO:0045277">
    <property type="term" value="C:respiratory chain complex IV"/>
    <property type="evidence" value="ECO:0007669"/>
    <property type="project" value="UniProtKB-UniRule"/>
</dbReference>
<reference evidence="8 9" key="1">
    <citation type="submission" date="2016-06" db="EMBL/GenBank/DDBJ databases">
        <title>Evolution of pathogenesis and genome organization in the Tremellales.</title>
        <authorList>
            <person name="Cuomo C."/>
            <person name="Litvintseva A."/>
            <person name="Heitman J."/>
            <person name="Chen Y."/>
            <person name="Sun S."/>
            <person name="Springer D."/>
            <person name="Dromer F."/>
            <person name="Young S."/>
            <person name="Zeng Q."/>
            <person name="Chapman S."/>
            <person name="Gujja S."/>
            <person name="Saif S."/>
            <person name="Birren B."/>
        </authorList>
    </citation>
    <scope>NUCLEOTIDE SEQUENCE [LARGE SCALE GENOMIC DNA]</scope>
    <source>
        <strain evidence="8 9">CBS 6039</strain>
    </source>
</reference>
<organism evidence="8 9">
    <name type="scientific">Cryptococcus amylolentus CBS 6039</name>
    <dbReference type="NCBI Taxonomy" id="1295533"/>
    <lineage>
        <taxon>Eukaryota</taxon>
        <taxon>Fungi</taxon>
        <taxon>Dikarya</taxon>
        <taxon>Basidiomycota</taxon>
        <taxon>Agaricomycotina</taxon>
        <taxon>Tremellomycetes</taxon>
        <taxon>Tremellales</taxon>
        <taxon>Cryptococcaceae</taxon>
        <taxon>Cryptococcus</taxon>
    </lineage>
</organism>
<evidence type="ECO:0000256" key="1">
    <source>
        <dbReference type="ARBA" id="ARBA00004434"/>
    </source>
</evidence>
<comment type="subcellular location">
    <subcellularLocation>
        <location evidence="1 7">Mitochondrion inner membrane</location>
        <topology evidence="1 7">Single-pass membrane protein</topology>
    </subcellularLocation>
</comment>
<evidence type="ECO:0000256" key="4">
    <source>
        <dbReference type="ARBA" id="ARBA00022792"/>
    </source>
</evidence>
<dbReference type="Pfam" id="PF02935">
    <property type="entry name" value="COX7C"/>
    <property type="match status" value="1"/>
</dbReference>
<feature type="transmembrane region" description="Helical" evidence="7">
    <location>
        <begin position="48"/>
        <end position="68"/>
    </location>
</feature>
<keyword evidence="6 7" id="KW-0472">Membrane</keyword>
<dbReference type="InterPro" id="IPR004202">
    <property type="entry name" value="COX7C/Cox8"/>
</dbReference>
<dbReference type="AlphaFoldDB" id="A0A1E3HCC1"/>
<evidence type="ECO:0000256" key="2">
    <source>
        <dbReference type="ARBA" id="ARBA00004673"/>
    </source>
</evidence>
<proteinExistence type="inferred from homology"/>
<gene>
    <name evidence="8" type="ORF">L202_07477</name>
</gene>
<comment type="caution">
    <text evidence="8">The sequence shown here is derived from an EMBL/GenBank/DDBJ whole genome shotgun (WGS) entry which is preliminary data.</text>
</comment>
<comment type="subunit">
    <text evidence="7">Component of the cytochrome c oxidase (complex IV, CIV), a multisubunit enzyme composed of a catalytic core of 3 subunits and several supernumerary subunits. The complex exists as a monomer or a dimer and forms supercomplexes (SCs) in the inner mitochondrial membrane with ubiquinol-cytochrome c oxidoreductase (cytochrome b-c1 complex, complex III, CIII).</text>
</comment>
<accession>A0A1E3HCC1</accession>
<keyword evidence="7" id="KW-0809">Transit peptide</keyword>
<dbReference type="OrthoDB" id="9974841at2759"/>
<keyword evidence="7" id="KW-1133">Transmembrane helix</keyword>
<evidence type="ECO:0000256" key="3">
    <source>
        <dbReference type="ARBA" id="ARBA00010514"/>
    </source>
</evidence>
<dbReference type="GeneID" id="30158786"/>
<evidence type="ECO:0000256" key="5">
    <source>
        <dbReference type="ARBA" id="ARBA00023128"/>
    </source>
</evidence>
<dbReference type="GO" id="GO:0005743">
    <property type="term" value="C:mitochondrial inner membrane"/>
    <property type="evidence" value="ECO:0007669"/>
    <property type="project" value="UniProtKB-SubCell"/>
</dbReference>
<sequence length="71" mass="7713">MSILARSTLTAARSVRAAPRQVRAAHFENVVDHTLPTSVNKYSLAAKMVVFAIAGFGTPFLGAWWQLVGKK</sequence>
<dbReference type="STRING" id="1295533.A0A1E3HCC1"/>
<dbReference type="UniPathway" id="UPA00705"/>
<keyword evidence="7" id="KW-0812">Transmembrane</keyword>
<comment type="pathway">
    <text evidence="2 7">Energy metabolism; oxidative phosphorylation.</text>
</comment>
<dbReference type="SUPFAM" id="SSF81427">
    <property type="entry name" value="Mitochondrial cytochrome c oxidase subunit VIIc (aka VIIIa)"/>
    <property type="match status" value="1"/>
</dbReference>
<keyword evidence="5 7" id="KW-0496">Mitochondrion</keyword>
<dbReference type="RefSeq" id="XP_018989845.1">
    <property type="nucleotide sequence ID" value="XM_019142202.1"/>
</dbReference>
<evidence type="ECO:0000256" key="6">
    <source>
        <dbReference type="ARBA" id="ARBA00023136"/>
    </source>
</evidence>
<comment type="similarity">
    <text evidence="3 7">Belongs to the cytochrome c oxidase VIIc family.</text>
</comment>
<evidence type="ECO:0000256" key="7">
    <source>
        <dbReference type="RuleBase" id="RU368123"/>
    </source>
</evidence>
<protein>
    <recommendedName>
        <fullName evidence="7">Cytochrome c oxidase subunit 8, mitochondrial</fullName>
    </recommendedName>
    <alternativeName>
        <fullName evidence="7">Cytochrome c oxidase polypeptide VIII</fullName>
    </alternativeName>
</protein>
<dbReference type="InterPro" id="IPR036636">
    <property type="entry name" value="COX7C/Cox8_sf"/>
</dbReference>
<comment type="function">
    <text evidence="7">Component of the cytochrome c oxidase, the last enzyme in the mitochondrial electron transport chain which drives oxidative phosphorylation. The respiratory chain contains 3 multisubunit complexes succinate dehydrogenase (complex II, CII), ubiquinol-cytochrome c oxidoreductase (cytochrome b-c1 complex, complex III, CIII) and cytochrome c oxidase (complex IV, CIV), that cooperate to transfer electrons derived from NADH and succinate to molecular oxygen, creating an electrochemical gradient over the inner membrane that drives transmembrane transport and the ATP synthase. Cytochrome c oxidase is the component of the respiratory chain that catalyzes the reduction of oxygen to water. Electrons originating from reduced cytochrome c in the intermembrane space (IMS) are transferred via the dinuclear copper A center (CU(A)) of subunit 2 and heme A of subunit 1 to the active site in subunit 1, a binuclear center (BNC) formed by heme A3 and copper B (CU(B)). The BNC reduces molecular oxygen to 2 water molecules using 4 electrons from cytochrome c in the IMS and 4 protons from the mitochondrial matrix.</text>
</comment>
<evidence type="ECO:0000313" key="8">
    <source>
        <dbReference type="EMBL" id="ODN73983.1"/>
    </source>
</evidence>
<evidence type="ECO:0000313" key="9">
    <source>
        <dbReference type="Proteomes" id="UP000094065"/>
    </source>
</evidence>
<dbReference type="Proteomes" id="UP000094065">
    <property type="component" value="Unassembled WGS sequence"/>
</dbReference>
<name>A0A1E3HCC1_9TREE</name>
<keyword evidence="9" id="KW-1185">Reference proteome</keyword>
<dbReference type="EMBL" id="AWGJ01000012">
    <property type="protein sequence ID" value="ODN73983.1"/>
    <property type="molecule type" value="Genomic_DNA"/>
</dbReference>